<reference evidence="1 2" key="1">
    <citation type="submission" date="2019-03" db="EMBL/GenBank/DDBJ databases">
        <title>Genome sequence of Sphingomonas sp. 17J27-24.</title>
        <authorList>
            <person name="Kim M."/>
            <person name="Maeng S."/>
            <person name="Sathiyaraj S."/>
        </authorList>
    </citation>
    <scope>NUCLEOTIDE SEQUENCE [LARGE SCALE GENOMIC DNA]</scope>
    <source>
        <strain evidence="1 2">17J27-24</strain>
    </source>
</reference>
<evidence type="ECO:0000313" key="1">
    <source>
        <dbReference type="EMBL" id="TFI59118.1"/>
    </source>
</evidence>
<sequence>MSYFALAAPPGIVSDDTTFASKGRWADGNNVRFYQGLPQTIGGNVNATSVIATFADVTKLLVYTVSGTTNIACAGQTLTRNVLDVSSTDITPAAWTGGGRHSLVMWGDVLLASNSGGKLFQSIAGARATHVTQAPANITTLLVTGTRQVMALGCNEVVSGTFNSRCIRISHTESLTDWTPSSSNLSDEVILEGQEPIVGATLLGEHVVVWTSGALYLGSFTGDPSQPWRFGKVADVGLVALDAFAVRGATAYFMAPDLRVYAYSIGQEPAQIPCPISREFMQDCGPEQRSNIFAFHNSKFGEVWFFYAGNGNSFPTSYIAFAVSETAAAQRPVWFKGLLGIDAIAEDPLLATPFSASETSLVTLQSTGGPYGLFRFDCAGAGGQGAQPFWHITTADQYFDESQKRVLIRSVLPDLEGNGPAATMHLYVRGRPHETPLEKGPLGLNYQTEKKGCRCSGKIVSVKFSAAGTDGFVRLGKPLFDVVPLGER</sequence>
<protein>
    <submittedName>
        <fullName evidence="1">Uncharacterized protein</fullName>
    </submittedName>
</protein>
<dbReference type="OrthoDB" id="8175892at2"/>
<dbReference type="AlphaFoldDB" id="A0A4Y8ZSU7"/>
<evidence type="ECO:0000313" key="2">
    <source>
        <dbReference type="Proteomes" id="UP000298213"/>
    </source>
</evidence>
<accession>A0A4Y8ZSU7</accession>
<dbReference type="EMBL" id="SPDV01000009">
    <property type="protein sequence ID" value="TFI59118.1"/>
    <property type="molecule type" value="Genomic_DNA"/>
</dbReference>
<organism evidence="1 2">
    <name type="scientific">Sphingomonas parva</name>
    <dbReference type="NCBI Taxonomy" id="2555898"/>
    <lineage>
        <taxon>Bacteria</taxon>
        <taxon>Pseudomonadati</taxon>
        <taxon>Pseudomonadota</taxon>
        <taxon>Alphaproteobacteria</taxon>
        <taxon>Sphingomonadales</taxon>
        <taxon>Sphingomonadaceae</taxon>
        <taxon>Sphingomonas</taxon>
    </lineage>
</organism>
<name>A0A4Y8ZSU7_9SPHN</name>
<dbReference type="Proteomes" id="UP000298213">
    <property type="component" value="Unassembled WGS sequence"/>
</dbReference>
<keyword evidence="2" id="KW-1185">Reference proteome</keyword>
<dbReference type="RefSeq" id="WP_135084831.1">
    <property type="nucleotide sequence ID" value="NZ_SPDV01000009.1"/>
</dbReference>
<comment type="caution">
    <text evidence="1">The sequence shown here is derived from an EMBL/GenBank/DDBJ whole genome shotgun (WGS) entry which is preliminary data.</text>
</comment>
<gene>
    <name evidence="1" type="ORF">E2493_06225</name>
</gene>
<proteinExistence type="predicted"/>